<dbReference type="SUPFAM" id="SSF81383">
    <property type="entry name" value="F-box domain"/>
    <property type="match status" value="1"/>
</dbReference>
<dbReference type="Proteomes" id="UP001497453">
    <property type="component" value="Chromosome 8"/>
</dbReference>
<evidence type="ECO:0000313" key="2">
    <source>
        <dbReference type="EMBL" id="CAL1714420.1"/>
    </source>
</evidence>
<dbReference type="SMART" id="SM00256">
    <property type="entry name" value="FBOX"/>
    <property type="match status" value="1"/>
</dbReference>
<reference evidence="3" key="1">
    <citation type="submission" date="2024-04" db="EMBL/GenBank/DDBJ databases">
        <authorList>
            <person name="Shaw F."/>
            <person name="Minotto A."/>
        </authorList>
    </citation>
    <scope>NUCLEOTIDE SEQUENCE [LARGE SCALE GENOMIC DNA]</scope>
</reference>
<dbReference type="InterPro" id="IPR001810">
    <property type="entry name" value="F-box_dom"/>
</dbReference>
<dbReference type="Pfam" id="PF12937">
    <property type="entry name" value="F-box-like"/>
    <property type="match status" value="1"/>
</dbReference>
<proteinExistence type="predicted"/>
<dbReference type="EMBL" id="OZ037951">
    <property type="protein sequence ID" value="CAL1714420.1"/>
    <property type="molecule type" value="Genomic_DNA"/>
</dbReference>
<keyword evidence="3" id="KW-1185">Reference proteome</keyword>
<organism evidence="2 3">
    <name type="scientific">Somion occarium</name>
    <dbReference type="NCBI Taxonomy" id="3059160"/>
    <lineage>
        <taxon>Eukaryota</taxon>
        <taxon>Fungi</taxon>
        <taxon>Dikarya</taxon>
        <taxon>Basidiomycota</taxon>
        <taxon>Agaricomycotina</taxon>
        <taxon>Agaricomycetes</taxon>
        <taxon>Polyporales</taxon>
        <taxon>Cerrenaceae</taxon>
        <taxon>Somion</taxon>
    </lineage>
</organism>
<evidence type="ECO:0000313" key="3">
    <source>
        <dbReference type="Proteomes" id="UP001497453"/>
    </source>
</evidence>
<dbReference type="InterPro" id="IPR036047">
    <property type="entry name" value="F-box-like_dom_sf"/>
</dbReference>
<feature type="domain" description="F-box" evidence="1">
    <location>
        <begin position="1"/>
        <end position="47"/>
    </location>
</feature>
<dbReference type="PROSITE" id="PS50181">
    <property type="entry name" value="FBOX"/>
    <property type="match status" value="1"/>
</dbReference>
<protein>
    <recommendedName>
        <fullName evidence="1">F-box domain-containing protein</fullName>
    </recommendedName>
</protein>
<gene>
    <name evidence="2" type="ORF">GFSPODELE1_LOCUS9763</name>
</gene>
<accession>A0ABP1E381</accession>
<dbReference type="Gene3D" id="1.20.1280.50">
    <property type="match status" value="1"/>
</dbReference>
<sequence>MLSLIDLPPELLLQIFGKIAVQDILSVRQTCHFQYNATHERSVWFDALYTLAVQQHLPLPGLHSRQIINLDSSELERLARRASRYHQNWTSPSPTCTRRTEIDSIEISPHAGVRILAIHFLPGKGGRYLLSSSFLESSLEPRSISMDCWDVDGDVPKRVATISFSSFASIVVNQDPEHPGVVAVTRRSTNNVQAEGEPITSVYSINLESEDPESVFSLISEFPSARYPIIMHGSRFLSANHITNTTQVIDTESGDLICVLCTPLVNNDPTLSGFEDFRCLDAVVWQQFVLIFRQNWIHLYKIPNRSQASTLHSNSPDHPPEIRPVATHKWPWRIDSLEVSTHDSFVSRHARFMSQPLPPNQPPMINILLRFDSWYPWPVNTLHHYTLSPCSSYHRSSAVLPYLAADSIPFMETSITSHMRLFTPSDLTIGQYGTALWIDAQSDLTSSTQAGDLGQRLAGKVLRSERDSSWDSDRPLLKPGLPGVLLLTNELEENMGTSGSLVPVMVFGVWETHSEWSKVAVEEGEGRIALGSVEGRICVMDYVPRGMEL</sequence>
<name>A0ABP1E381_9APHY</name>
<evidence type="ECO:0000259" key="1">
    <source>
        <dbReference type="PROSITE" id="PS50181"/>
    </source>
</evidence>